<evidence type="ECO:0000313" key="2">
    <source>
        <dbReference type="Proteomes" id="UP001219525"/>
    </source>
</evidence>
<accession>A0AAD7E5M8</accession>
<dbReference type="EMBL" id="JARJCW010000001">
    <property type="protein sequence ID" value="KAJ7230285.1"/>
    <property type="molecule type" value="Genomic_DNA"/>
</dbReference>
<comment type="caution">
    <text evidence="1">The sequence shown here is derived from an EMBL/GenBank/DDBJ whole genome shotgun (WGS) entry which is preliminary data.</text>
</comment>
<organism evidence="1 2">
    <name type="scientific">Mycena pura</name>
    <dbReference type="NCBI Taxonomy" id="153505"/>
    <lineage>
        <taxon>Eukaryota</taxon>
        <taxon>Fungi</taxon>
        <taxon>Dikarya</taxon>
        <taxon>Basidiomycota</taxon>
        <taxon>Agaricomycotina</taxon>
        <taxon>Agaricomycetes</taxon>
        <taxon>Agaricomycetidae</taxon>
        <taxon>Agaricales</taxon>
        <taxon>Marasmiineae</taxon>
        <taxon>Mycenaceae</taxon>
        <taxon>Mycena</taxon>
    </lineage>
</organism>
<name>A0AAD7E5M8_9AGAR</name>
<gene>
    <name evidence="1" type="ORF">GGX14DRAFT_384237</name>
</gene>
<dbReference type="AlphaFoldDB" id="A0AAD7E5M8"/>
<reference evidence="1" key="1">
    <citation type="submission" date="2023-03" db="EMBL/GenBank/DDBJ databases">
        <title>Massive genome expansion in bonnet fungi (Mycena s.s.) driven by repeated elements and novel gene families across ecological guilds.</title>
        <authorList>
            <consortium name="Lawrence Berkeley National Laboratory"/>
            <person name="Harder C.B."/>
            <person name="Miyauchi S."/>
            <person name="Viragh M."/>
            <person name="Kuo A."/>
            <person name="Thoen E."/>
            <person name="Andreopoulos B."/>
            <person name="Lu D."/>
            <person name="Skrede I."/>
            <person name="Drula E."/>
            <person name="Henrissat B."/>
            <person name="Morin E."/>
            <person name="Kohler A."/>
            <person name="Barry K."/>
            <person name="LaButti K."/>
            <person name="Morin E."/>
            <person name="Salamov A."/>
            <person name="Lipzen A."/>
            <person name="Mereny Z."/>
            <person name="Hegedus B."/>
            <person name="Baldrian P."/>
            <person name="Stursova M."/>
            <person name="Weitz H."/>
            <person name="Taylor A."/>
            <person name="Grigoriev I.V."/>
            <person name="Nagy L.G."/>
            <person name="Martin F."/>
            <person name="Kauserud H."/>
        </authorList>
    </citation>
    <scope>NUCLEOTIDE SEQUENCE</scope>
    <source>
        <strain evidence="1">9144</strain>
    </source>
</reference>
<keyword evidence="2" id="KW-1185">Reference proteome</keyword>
<proteinExistence type="predicted"/>
<protein>
    <submittedName>
        <fullName evidence="1">Uncharacterized protein</fullName>
    </submittedName>
</protein>
<sequence length="384" mass="43318">MRERLERALTEAPRGWVVDGNYTRRVEPTVDSMTARLTQSVHLRRVHLRRPFRPAYVADDACVPWLDPSLVLYLLRLILRMLGLQEPCSPGCSVIGGWGIELHAWLDDVERMLQHHHLLRERSRFLWVRRENREDGGKWGSGECCCVRAISSFLDPSFTRLSSKFMPSVNISMQQNVVPLEILQHRRHPTSRGYSSGGNSSVYARALEAALTAGDLSHHRHARSTLLDLRAWHASDEEVQQKGARGRWKCASAWTLDESGSSTRQSSSSFDSNSTLPSEIVVVRLAGREACKRCSRVASTSEFAAVLDCEEDRVRVPIELEPIDLTVLVPAPKADEYVKQGLEELILCREGILLLKIEDALHCVSGVRKILRTNLDSDECLYAT</sequence>
<evidence type="ECO:0000313" key="1">
    <source>
        <dbReference type="EMBL" id="KAJ7230285.1"/>
    </source>
</evidence>
<dbReference type="Proteomes" id="UP001219525">
    <property type="component" value="Unassembled WGS sequence"/>
</dbReference>